<feature type="active site" description="Acyl-thioester intermediate" evidence="4">
    <location>
        <position position="88"/>
    </location>
</feature>
<proteinExistence type="inferred from homology"/>
<keyword evidence="3 5" id="KW-0012">Acyltransferase</keyword>
<dbReference type="PROSITE" id="PS00099">
    <property type="entry name" value="THIOLASE_3"/>
    <property type="match status" value="1"/>
</dbReference>
<dbReference type="InterPro" id="IPR002155">
    <property type="entry name" value="Thiolase"/>
</dbReference>
<gene>
    <name evidence="8" type="ORF">CDV25_09475</name>
</gene>
<evidence type="ECO:0000313" key="9">
    <source>
        <dbReference type="Proteomes" id="UP000244890"/>
    </source>
</evidence>
<dbReference type="EC" id="2.3.1.9" evidence="8"/>
<evidence type="ECO:0000259" key="6">
    <source>
        <dbReference type="Pfam" id="PF00108"/>
    </source>
</evidence>
<dbReference type="InterPro" id="IPR020610">
    <property type="entry name" value="Thiolase_AS"/>
</dbReference>
<evidence type="ECO:0000256" key="3">
    <source>
        <dbReference type="ARBA" id="ARBA00023315"/>
    </source>
</evidence>
<dbReference type="PIRSF" id="PIRSF000429">
    <property type="entry name" value="Ac-CoA_Ac_transf"/>
    <property type="match status" value="1"/>
</dbReference>
<protein>
    <submittedName>
        <fullName evidence="8">Acetyl-CoA acetyltransferase</fullName>
        <ecNumber evidence="8">2.3.1.9</ecNumber>
    </submittedName>
</protein>
<reference evidence="8 9" key="1">
    <citation type="submission" date="2017-06" db="EMBL/GenBank/DDBJ databases">
        <title>Complete genome of Helicobacter apodemus.</title>
        <authorList>
            <person name="Cho S."/>
        </authorList>
    </citation>
    <scope>NUCLEOTIDE SEQUENCE [LARGE SCALE GENOMIC DNA]</scope>
    <source>
        <strain evidence="9">SNUVETPUB-15-01</strain>
    </source>
</reference>
<dbReference type="KEGG" id="had:CDV25_09475"/>
<comment type="similarity">
    <text evidence="1 5">Belongs to the thiolase-like superfamily. Thiolase family.</text>
</comment>
<dbReference type="PROSITE" id="PS00098">
    <property type="entry name" value="THIOLASE_1"/>
    <property type="match status" value="1"/>
</dbReference>
<dbReference type="SUPFAM" id="SSF53901">
    <property type="entry name" value="Thiolase-like"/>
    <property type="match status" value="2"/>
</dbReference>
<evidence type="ECO:0000256" key="1">
    <source>
        <dbReference type="ARBA" id="ARBA00010982"/>
    </source>
</evidence>
<evidence type="ECO:0000313" key="8">
    <source>
        <dbReference type="EMBL" id="AWI34964.1"/>
    </source>
</evidence>
<evidence type="ECO:0000256" key="2">
    <source>
        <dbReference type="ARBA" id="ARBA00022679"/>
    </source>
</evidence>
<feature type="domain" description="Thiolase C-terminal" evidence="7">
    <location>
        <begin position="270"/>
        <end position="391"/>
    </location>
</feature>
<dbReference type="PANTHER" id="PTHR18919:SF107">
    <property type="entry name" value="ACETYL-COA ACETYLTRANSFERASE, CYTOSOLIC"/>
    <property type="match status" value="1"/>
</dbReference>
<dbReference type="Pfam" id="PF02803">
    <property type="entry name" value="Thiolase_C"/>
    <property type="match status" value="1"/>
</dbReference>
<name>A0A2U8FFM3_9HELI</name>
<accession>A0A2U8FFM3</accession>
<evidence type="ECO:0000259" key="7">
    <source>
        <dbReference type="Pfam" id="PF02803"/>
    </source>
</evidence>
<dbReference type="PANTHER" id="PTHR18919">
    <property type="entry name" value="ACETYL-COA C-ACYLTRANSFERASE"/>
    <property type="match status" value="1"/>
</dbReference>
<dbReference type="RefSeq" id="WP_108911723.1">
    <property type="nucleotide sequence ID" value="NZ_CP021886.1"/>
</dbReference>
<dbReference type="FunFam" id="3.40.47.10:FF:000010">
    <property type="entry name" value="Acetyl-CoA acetyltransferase (Thiolase)"/>
    <property type="match status" value="1"/>
</dbReference>
<organism evidence="8 9">
    <name type="scientific">Helicobacter apodemus</name>
    <dbReference type="NCBI Taxonomy" id="135569"/>
    <lineage>
        <taxon>Bacteria</taxon>
        <taxon>Pseudomonadati</taxon>
        <taxon>Campylobacterota</taxon>
        <taxon>Epsilonproteobacteria</taxon>
        <taxon>Campylobacterales</taxon>
        <taxon>Helicobacteraceae</taxon>
        <taxon>Helicobacter</taxon>
    </lineage>
</organism>
<dbReference type="InterPro" id="IPR020617">
    <property type="entry name" value="Thiolase_C"/>
</dbReference>
<dbReference type="EMBL" id="CP021886">
    <property type="protein sequence ID" value="AWI34964.1"/>
    <property type="molecule type" value="Genomic_DNA"/>
</dbReference>
<dbReference type="PROSITE" id="PS00737">
    <property type="entry name" value="THIOLASE_2"/>
    <property type="match status" value="1"/>
</dbReference>
<dbReference type="NCBIfam" id="TIGR01930">
    <property type="entry name" value="AcCoA-C-Actrans"/>
    <property type="match status" value="1"/>
</dbReference>
<keyword evidence="2 5" id="KW-0808">Transferase</keyword>
<dbReference type="OrthoDB" id="4565318at2"/>
<dbReference type="CDD" id="cd00751">
    <property type="entry name" value="thiolase"/>
    <property type="match status" value="1"/>
</dbReference>
<evidence type="ECO:0000256" key="4">
    <source>
        <dbReference type="PIRSR" id="PIRSR000429-1"/>
    </source>
</evidence>
<dbReference type="Proteomes" id="UP000244890">
    <property type="component" value="Chromosome"/>
</dbReference>
<dbReference type="InterPro" id="IPR016039">
    <property type="entry name" value="Thiolase-like"/>
</dbReference>
<feature type="domain" description="Thiolase N-terminal" evidence="6">
    <location>
        <begin position="4"/>
        <end position="261"/>
    </location>
</feature>
<sequence length="394" mass="41789">MEEVAIISAKRTAIGSFLGSLKNTNAIDLASVVCKEILKESNLQAEFVEELILGQILQAGLGQNPARQIALKAGMGTKAGAYVVNKLCGSGLKAIALAAQSIMLGEAEIILAGGVENMSLSPFLLENVRNGYRMGDRNLIDSMLKDALTCSINNYHMGITAENLAKQYKISRKEQDEFALLSQQKAAKAIKEGKFKEEIVPITLQNKGEARVFDTDEFVKKDLELQSLSSLKPVFSKEGSVTSGNSSGINDGAAFVLLTTKAKAKELNLPILATLKAFASIGVEPSIMGIGAAMAAKKVLEKTKMHIDDMDLIEANEAFAAQSLACLKELQPKLDKVNVNGGAIALGHPVGASGARIVVTLLQAMKRQNKQWGLATLCVGGGAGIAAIFERSGQ</sequence>
<feature type="active site" description="Proton acceptor" evidence="4">
    <location>
        <position position="348"/>
    </location>
</feature>
<dbReference type="GO" id="GO:0003985">
    <property type="term" value="F:acetyl-CoA C-acetyltransferase activity"/>
    <property type="evidence" value="ECO:0007669"/>
    <property type="project" value="UniProtKB-EC"/>
</dbReference>
<dbReference type="InterPro" id="IPR020613">
    <property type="entry name" value="Thiolase_CS"/>
</dbReference>
<dbReference type="Gene3D" id="3.40.47.10">
    <property type="match status" value="2"/>
</dbReference>
<dbReference type="AlphaFoldDB" id="A0A2U8FFM3"/>
<dbReference type="InterPro" id="IPR020616">
    <property type="entry name" value="Thiolase_N"/>
</dbReference>
<evidence type="ECO:0000256" key="5">
    <source>
        <dbReference type="RuleBase" id="RU003557"/>
    </source>
</evidence>
<dbReference type="Pfam" id="PF00108">
    <property type="entry name" value="Thiolase_N"/>
    <property type="match status" value="1"/>
</dbReference>
<dbReference type="InterPro" id="IPR020615">
    <property type="entry name" value="Thiolase_acyl_enz_int_AS"/>
</dbReference>
<feature type="active site" description="Proton acceptor" evidence="4">
    <location>
        <position position="378"/>
    </location>
</feature>